<dbReference type="Proteomes" id="UP000001876">
    <property type="component" value="Unassembled WGS sequence"/>
</dbReference>
<feature type="non-terminal residue" evidence="4">
    <location>
        <position position="78"/>
    </location>
</feature>
<evidence type="ECO:0000313" key="5">
    <source>
        <dbReference type="Proteomes" id="UP000001876"/>
    </source>
</evidence>
<dbReference type="STRING" id="564608.C1MPB4"/>
<dbReference type="SUPFAM" id="SSF47113">
    <property type="entry name" value="Histone-fold"/>
    <property type="match status" value="1"/>
</dbReference>
<organism evidence="5">
    <name type="scientific">Micromonas pusilla (strain CCMP1545)</name>
    <name type="common">Picoplanktonic green alga</name>
    <dbReference type="NCBI Taxonomy" id="564608"/>
    <lineage>
        <taxon>Eukaryota</taxon>
        <taxon>Viridiplantae</taxon>
        <taxon>Chlorophyta</taxon>
        <taxon>Mamiellophyceae</taxon>
        <taxon>Mamiellales</taxon>
        <taxon>Mamiellaceae</taxon>
        <taxon>Micromonas</taxon>
    </lineage>
</organism>
<name>C1MPB4_MICPC</name>
<accession>C1MPB4</accession>
<dbReference type="eggNOG" id="KOG1659">
    <property type="taxonomic scope" value="Eukaryota"/>
</dbReference>
<dbReference type="Pfam" id="PF00808">
    <property type="entry name" value="CBFD_NFYB_HMF"/>
    <property type="match status" value="1"/>
</dbReference>
<evidence type="ECO:0000313" key="4">
    <source>
        <dbReference type="EMBL" id="EEH58436.1"/>
    </source>
</evidence>
<evidence type="ECO:0000259" key="3">
    <source>
        <dbReference type="Pfam" id="PF00808"/>
    </source>
</evidence>
<evidence type="ECO:0000256" key="2">
    <source>
        <dbReference type="ARBA" id="ARBA00023242"/>
    </source>
</evidence>
<dbReference type="GO" id="GO:0046982">
    <property type="term" value="F:protein heterodimerization activity"/>
    <property type="evidence" value="ECO:0007669"/>
    <property type="project" value="InterPro"/>
</dbReference>
<dbReference type="KEGG" id="mpp:MICPUCDRAFT_8931"/>
<dbReference type="InterPro" id="IPR003958">
    <property type="entry name" value="CBFA_NFYB_domain"/>
</dbReference>
<dbReference type="InterPro" id="IPR050568">
    <property type="entry name" value="Transcr_DNA_Rep_Reg"/>
</dbReference>
<dbReference type="PANTHER" id="PTHR10252">
    <property type="entry name" value="HISTONE-LIKE TRANSCRIPTION FACTOR CCAAT-RELATED"/>
    <property type="match status" value="1"/>
</dbReference>
<dbReference type="GO" id="GO:0016251">
    <property type="term" value="F:RNA polymerase II general transcription initiation factor activity"/>
    <property type="evidence" value="ECO:0007669"/>
    <property type="project" value="TreeGrafter"/>
</dbReference>
<dbReference type="GO" id="GO:0005634">
    <property type="term" value="C:nucleus"/>
    <property type="evidence" value="ECO:0007669"/>
    <property type="project" value="UniProtKB-SubCell"/>
</dbReference>
<dbReference type="AlphaFoldDB" id="C1MPB4"/>
<dbReference type="Gene3D" id="1.10.20.10">
    <property type="entry name" value="Histone, subunit A"/>
    <property type="match status" value="1"/>
</dbReference>
<keyword evidence="2" id="KW-0539">Nucleus</keyword>
<keyword evidence="5" id="KW-1185">Reference proteome</keyword>
<dbReference type="CDD" id="cd22906">
    <property type="entry name" value="HFD_DRAP1"/>
    <property type="match status" value="1"/>
</dbReference>
<evidence type="ECO:0000256" key="1">
    <source>
        <dbReference type="ARBA" id="ARBA00004123"/>
    </source>
</evidence>
<feature type="domain" description="Transcription factor CBF/NF-Y/archaeal histone" evidence="3">
    <location>
        <begin position="1"/>
        <end position="60"/>
    </location>
</feature>
<sequence length="78" mass="8425">ARIKRLMQADEDVGKIAQATPVLMVRALDLFVEELMNATTSIATAHSAKTASAGHLRAAIMGNEKFDFLKDIVEAVPD</sequence>
<gene>
    <name evidence="4" type="ORF">MICPUCDRAFT_8931</name>
</gene>
<feature type="non-terminal residue" evidence="4">
    <location>
        <position position="1"/>
    </location>
</feature>
<protein>
    <submittedName>
        <fullName evidence="4">Predicted protein</fullName>
    </submittedName>
</protein>
<dbReference type="PANTHER" id="PTHR10252:SF5">
    <property type="entry name" value="DR1-ASSOCIATED COREPRESSOR"/>
    <property type="match status" value="1"/>
</dbReference>
<dbReference type="RefSeq" id="XP_003056791.1">
    <property type="nucleotide sequence ID" value="XM_003056745.1"/>
</dbReference>
<dbReference type="EMBL" id="GG663737">
    <property type="protein sequence ID" value="EEH58436.1"/>
    <property type="molecule type" value="Genomic_DNA"/>
</dbReference>
<dbReference type="OMA" id="AHKQCIE"/>
<comment type="subcellular location">
    <subcellularLocation>
        <location evidence="1">Nucleus</location>
    </subcellularLocation>
</comment>
<dbReference type="GO" id="GO:0001046">
    <property type="term" value="F:core promoter sequence-specific DNA binding"/>
    <property type="evidence" value="ECO:0007669"/>
    <property type="project" value="TreeGrafter"/>
</dbReference>
<dbReference type="OrthoDB" id="653904at2759"/>
<reference evidence="4 5" key="1">
    <citation type="journal article" date="2009" name="Science">
        <title>Green evolution and dynamic adaptations revealed by genomes of the marine picoeukaryotes Micromonas.</title>
        <authorList>
            <person name="Worden A.Z."/>
            <person name="Lee J.H."/>
            <person name="Mock T."/>
            <person name="Rouze P."/>
            <person name="Simmons M.P."/>
            <person name="Aerts A.L."/>
            <person name="Allen A.E."/>
            <person name="Cuvelier M.L."/>
            <person name="Derelle E."/>
            <person name="Everett M.V."/>
            <person name="Foulon E."/>
            <person name="Grimwood J."/>
            <person name="Gundlach H."/>
            <person name="Henrissat B."/>
            <person name="Napoli C."/>
            <person name="McDonald S.M."/>
            <person name="Parker M.S."/>
            <person name="Rombauts S."/>
            <person name="Salamov A."/>
            <person name="Von Dassow P."/>
            <person name="Badger J.H."/>
            <person name="Coutinho P.M."/>
            <person name="Demir E."/>
            <person name="Dubchak I."/>
            <person name="Gentemann C."/>
            <person name="Eikrem W."/>
            <person name="Gready J.E."/>
            <person name="John U."/>
            <person name="Lanier W."/>
            <person name="Lindquist E.A."/>
            <person name="Lucas S."/>
            <person name="Mayer K.F."/>
            <person name="Moreau H."/>
            <person name="Not F."/>
            <person name="Otillar R."/>
            <person name="Panaud O."/>
            <person name="Pangilinan J."/>
            <person name="Paulsen I."/>
            <person name="Piegu B."/>
            <person name="Poliakov A."/>
            <person name="Robbens S."/>
            <person name="Schmutz J."/>
            <person name="Toulza E."/>
            <person name="Wyss T."/>
            <person name="Zelensky A."/>
            <person name="Zhou K."/>
            <person name="Armbrust E.V."/>
            <person name="Bhattacharya D."/>
            <person name="Goodenough U.W."/>
            <person name="Van de Peer Y."/>
            <person name="Grigoriev I.V."/>
        </authorList>
    </citation>
    <scope>NUCLEOTIDE SEQUENCE [LARGE SCALE GENOMIC DNA]</scope>
    <source>
        <strain evidence="4 5">CCMP1545</strain>
    </source>
</reference>
<dbReference type="InterPro" id="IPR009072">
    <property type="entry name" value="Histone-fold"/>
</dbReference>
<proteinExistence type="predicted"/>
<dbReference type="GeneID" id="9682695"/>